<evidence type="ECO:0000313" key="3">
    <source>
        <dbReference type="EMBL" id="CAF4929989.1"/>
    </source>
</evidence>
<dbReference type="AlphaFoldDB" id="A0A816A421"/>
<dbReference type="OrthoDB" id="536372at2759"/>
<dbReference type="EMBL" id="CAJNOW010011076">
    <property type="protein sequence ID" value="CAF1592763.1"/>
    <property type="molecule type" value="Genomic_DNA"/>
</dbReference>
<feature type="non-terminal residue" evidence="1">
    <location>
        <position position="1"/>
    </location>
</feature>
<evidence type="ECO:0000313" key="2">
    <source>
        <dbReference type="EMBL" id="CAF4538149.1"/>
    </source>
</evidence>
<dbReference type="Proteomes" id="UP000676336">
    <property type="component" value="Unassembled WGS sequence"/>
</dbReference>
<gene>
    <name evidence="2" type="ORF">GIL414_LOCUS36301</name>
    <name evidence="1" type="ORF">KQP761_LOCUS21374</name>
    <name evidence="3" type="ORF">SMN809_LOCUS53139</name>
</gene>
<evidence type="ECO:0000313" key="4">
    <source>
        <dbReference type="Proteomes" id="UP000663834"/>
    </source>
</evidence>
<dbReference type="Proteomes" id="UP000663834">
    <property type="component" value="Unassembled WGS sequence"/>
</dbReference>
<sequence>KDEVDLNGRVLHKSNKSEVDLSILNSQNLNLLWSLKTSTDGAKVDVSNQSDLASHVVVKQLRAGIYEFELKLNNKQGATLA</sequence>
<evidence type="ECO:0000313" key="1">
    <source>
        <dbReference type="EMBL" id="CAF1592763.1"/>
    </source>
</evidence>
<feature type="non-terminal residue" evidence="1">
    <location>
        <position position="81"/>
    </location>
</feature>
<dbReference type="Proteomes" id="UP000681720">
    <property type="component" value="Unassembled WGS sequence"/>
</dbReference>
<proteinExistence type="predicted"/>
<dbReference type="EMBL" id="CAJOBI010182033">
    <property type="protein sequence ID" value="CAF4929989.1"/>
    <property type="molecule type" value="Genomic_DNA"/>
</dbReference>
<dbReference type="EMBL" id="CAJOBJ010089995">
    <property type="protein sequence ID" value="CAF4538149.1"/>
    <property type="molecule type" value="Genomic_DNA"/>
</dbReference>
<name>A0A816A421_9BILA</name>
<comment type="caution">
    <text evidence="1">The sequence shown here is derived from an EMBL/GenBank/DDBJ whole genome shotgun (WGS) entry which is preliminary data.</text>
</comment>
<protein>
    <submittedName>
        <fullName evidence="1">Uncharacterized protein</fullName>
    </submittedName>
</protein>
<organism evidence="1 4">
    <name type="scientific">Rotaria magnacalcarata</name>
    <dbReference type="NCBI Taxonomy" id="392030"/>
    <lineage>
        <taxon>Eukaryota</taxon>
        <taxon>Metazoa</taxon>
        <taxon>Spiralia</taxon>
        <taxon>Gnathifera</taxon>
        <taxon>Rotifera</taxon>
        <taxon>Eurotatoria</taxon>
        <taxon>Bdelloidea</taxon>
        <taxon>Philodinida</taxon>
        <taxon>Philodinidae</taxon>
        <taxon>Rotaria</taxon>
    </lineage>
</organism>
<accession>A0A816A421</accession>
<reference evidence="1" key="1">
    <citation type="submission" date="2021-02" db="EMBL/GenBank/DDBJ databases">
        <authorList>
            <person name="Nowell W R."/>
        </authorList>
    </citation>
    <scope>NUCLEOTIDE SEQUENCE</scope>
</reference>